<evidence type="ECO:0000313" key="4">
    <source>
        <dbReference type="Proteomes" id="UP001212997"/>
    </source>
</evidence>
<accession>A0AAD5V3Y8</accession>
<proteinExistence type="predicted"/>
<comment type="caution">
    <text evidence="3">The sequence shown here is derived from an EMBL/GenBank/DDBJ whole genome shotgun (WGS) entry which is preliminary data.</text>
</comment>
<evidence type="ECO:0000256" key="2">
    <source>
        <dbReference type="SAM" id="Phobius"/>
    </source>
</evidence>
<keyword evidence="2" id="KW-0812">Transmembrane</keyword>
<feature type="transmembrane region" description="Helical" evidence="2">
    <location>
        <begin position="159"/>
        <end position="184"/>
    </location>
</feature>
<feature type="transmembrane region" description="Helical" evidence="2">
    <location>
        <begin position="104"/>
        <end position="127"/>
    </location>
</feature>
<keyword evidence="2" id="KW-0472">Membrane</keyword>
<evidence type="ECO:0008006" key="5">
    <source>
        <dbReference type="Google" id="ProtNLM"/>
    </source>
</evidence>
<dbReference type="AlphaFoldDB" id="A0AAD5V3Y8"/>
<keyword evidence="2" id="KW-1133">Transmembrane helix</keyword>
<feature type="transmembrane region" description="Helical" evidence="2">
    <location>
        <begin position="207"/>
        <end position="232"/>
    </location>
</feature>
<organism evidence="3 4">
    <name type="scientific">Meripilus lineatus</name>
    <dbReference type="NCBI Taxonomy" id="2056292"/>
    <lineage>
        <taxon>Eukaryota</taxon>
        <taxon>Fungi</taxon>
        <taxon>Dikarya</taxon>
        <taxon>Basidiomycota</taxon>
        <taxon>Agaricomycotina</taxon>
        <taxon>Agaricomycetes</taxon>
        <taxon>Polyporales</taxon>
        <taxon>Meripilaceae</taxon>
        <taxon>Meripilus</taxon>
    </lineage>
</organism>
<dbReference type="EMBL" id="JANAWD010000204">
    <property type="protein sequence ID" value="KAJ3484041.1"/>
    <property type="molecule type" value="Genomic_DNA"/>
</dbReference>
<evidence type="ECO:0000313" key="3">
    <source>
        <dbReference type="EMBL" id="KAJ3484041.1"/>
    </source>
</evidence>
<feature type="region of interest" description="Disordered" evidence="1">
    <location>
        <begin position="271"/>
        <end position="290"/>
    </location>
</feature>
<name>A0AAD5V3Y8_9APHY</name>
<dbReference type="Proteomes" id="UP001212997">
    <property type="component" value="Unassembled WGS sequence"/>
</dbReference>
<keyword evidence="4" id="KW-1185">Reference proteome</keyword>
<evidence type="ECO:0000256" key="1">
    <source>
        <dbReference type="SAM" id="MobiDB-lite"/>
    </source>
</evidence>
<protein>
    <recommendedName>
        <fullName evidence="5">Transmembrane protein</fullName>
    </recommendedName>
</protein>
<gene>
    <name evidence="3" type="ORF">NLI96_g5910</name>
</gene>
<reference evidence="3" key="1">
    <citation type="submission" date="2022-07" db="EMBL/GenBank/DDBJ databases">
        <title>Genome Sequence of Physisporinus lineatus.</title>
        <authorList>
            <person name="Buettner E."/>
        </authorList>
    </citation>
    <scope>NUCLEOTIDE SEQUENCE</scope>
    <source>
        <strain evidence="3">VT162</strain>
    </source>
</reference>
<sequence>MAGPPDSGSSLSTPLHCRFFRPVDHISKLLATCTLRACEALKQIPTPYDDAIKEVISQGTKAEWDNFADSVRRDLKVVGTLSMDVLTIISFSSGSPIVATSPAVFYLGFVAAVCSISALLLWSVITVHFNYISRRKGETLWASGVETIRRSMGVNIAHVFAAPVMWFYCSVIFATSSLTALLWAHSTSQPTQLTPSDDHPPMPTDGAIWKMFITTMILAIITSNVFVSLALYRLGRCFPTVDEEARSTSTHENDGQPHGTLPIMPSGRVCGGGTSPCPRQSRHSQTAVIR</sequence>